<dbReference type="GeneID" id="95373701"/>
<sequence length="1289" mass="142054">MKKHTRKWFSVLVLFSMLISLLPPLTAYAASTISITNMYNQTVNFGTDKEAPQDYNNVTRVTRNPFTLKASISNISDSQISSIYYEIMNVNTKQVTVEKSHKPTQTGANEITFSNITLSEGLNRIIVKMGDTNMLSSAPGWIYYTPTTNLTDFTVNNAGLVDGKIYPVDRGNIKLGVTAVDIKAKASNANEVKAYETGSTVPKIGILNRTEGMVYFRGGDAAAGCGSTGEICLKAGDNRIVFDSSNDSNSYQTEKRFVYDNGQPFAFGVEMGVTSAGTTQSLLDKPNFDVKELTLKTSLKVDYDSNGALRQNRVDVLINGQQVAAGLDLNTPSSSVGGAVKKFTTNSTFTRANEYAAYDLVLDLNVAGLTDWTAARNPQTIQFIFKDATGSAGQGESSYTFNYTNPNEAGILDVSMVTGKDAATNTNIYTSLTESATTEINELPVEMKIKANGHTAKIKVFLDGKEIAEVGNPSNNEFIYKLENITDGQKNIKFVPVDASGTLVENGSRQYTIQINNAPYIIANQIASPGNTGITLRDVKQLTCGSDVACLSGKAVNYLPTGAGNKVELYVNDKMIELQASDFDANRQFKFDLARLGTKYGITPAQLFSEGANQIKFFMYVNNSLISKAIYNVNLITAEAPEIVLFVPNEDSVGKSKYPKAQKPDMYATNERTVQLNGKFFNTTNAGNVTVSLNVYSKDKDGNPRADYHVWNNVSGSSTNVSGGFFTGMPSSGVEFRTNAIKLPEKGEMTFQFTVTNQANMSVSKTVTIAREPLPYVVKKPVLIENEKHEYQANINSNFYTIVIDAEKADSVTFGKETASKQTLNENGLDVDRFSYEVRDLKAGKNTIKFTVNRGTSKTNGTIVLYNTNTPVVGAEYLDNMTSNFNVFNGDVKLKFDKDTKLMRFKPTFDNNQYITADRKVYFGIADTVDGRVDKINNPFSSDYAKSLLARKGKGDNFSAASKLFYIDSGTIPEKTNGQSTEDYLQNALRGRGMEPFDLKNNFYTRSVDQTVVPTKRGTLTLKFDQAIRDDAGKYISVFFFDTYEQYNTLTGRGWVNLGGVVDVKSNTVTVPFEKFGYYQVMYMDKGFDDVTGHPWARNELETLFSKGIMNSKTNYSFSPNEPISRGEFATMLVRIFDLPLNYSGTPTFIDVFKVENLYGLYDFKYIETAARAGIVRGTAGNRFSPDSSLTRQDASVMIARAADLKLGTDNKKILAGLQKTFTDANTIDYYAQPAVEAVVKAKLIEGKPNVLLEGQKKETVRFDPLETFTRAEAAIVAIRVMKQQGKLK</sequence>
<evidence type="ECO:0000313" key="3">
    <source>
        <dbReference type="EMBL" id="MCY9596069.1"/>
    </source>
</evidence>
<reference evidence="4 5" key="1">
    <citation type="submission" date="2018-01" db="EMBL/GenBank/DDBJ databases">
        <title>The whole genome sequencing and assembly of Paenibacillus chitinolyticus KCCM 41400 strain.</title>
        <authorList>
            <person name="Kim J.-Y."/>
            <person name="Park M.-K."/>
            <person name="Lee Y.-J."/>
            <person name="Yi H."/>
            <person name="Bahn Y.-S."/>
            <person name="Kim J.F."/>
            <person name="Lee D.-W."/>
        </authorList>
    </citation>
    <scope>NUCLEOTIDE SEQUENCE [LARGE SCALE GENOMIC DNA]</scope>
    <source>
        <strain evidence="4 5">KCCM 41400</strain>
    </source>
</reference>
<protein>
    <submittedName>
        <fullName evidence="4">S-layer homology domain-containing protein</fullName>
    </submittedName>
</protein>
<evidence type="ECO:0000313" key="4">
    <source>
        <dbReference type="EMBL" id="QAV16641.1"/>
    </source>
</evidence>
<dbReference type="Proteomes" id="UP000288943">
    <property type="component" value="Chromosome"/>
</dbReference>
<dbReference type="KEGG" id="pchi:PC41400_02590"/>
<accession>A0A410WQM2</accession>
<keyword evidence="6" id="KW-1185">Reference proteome</keyword>
<gene>
    <name evidence="3" type="ORF">M5X16_09805</name>
    <name evidence="4" type="ORF">PC41400_02590</name>
</gene>
<feature type="domain" description="SLH" evidence="2">
    <location>
        <begin position="1084"/>
        <end position="1147"/>
    </location>
</feature>
<feature type="domain" description="SLH" evidence="2">
    <location>
        <begin position="1150"/>
        <end position="1213"/>
    </location>
</feature>
<reference evidence="3 6" key="2">
    <citation type="submission" date="2022-05" db="EMBL/GenBank/DDBJ databases">
        <title>Genome Sequencing of Bee-Associated Microbes.</title>
        <authorList>
            <person name="Dunlap C."/>
        </authorList>
    </citation>
    <scope>NUCLEOTIDE SEQUENCE [LARGE SCALE GENOMIC DNA]</scope>
    <source>
        <strain evidence="3 6">NRRL B-23120</strain>
    </source>
</reference>
<dbReference type="EMBL" id="JAMDMJ010000010">
    <property type="protein sequence ID" value="MCY9596069.1"/>
    <property type="molecule type" value="Genomic_DNA"/>
</dbReference>
<evidence type="ECO:0000259" key="2">
    <source>
        <dbReference type="PROSITE" id="PS51272"/>
    </source>
</evidence>
<dbReference type="PROSITE" id="PS51272">
    <property type="entry name" value="SLH"/>
    <property type="match status" value="3"/>
</dbReference>
<dbReference type="EMBL" id="CP026520">
    <property type="protein sequence ID" value="QAV16641.1"/>
    <property type="molecule type" value="Genomic_DNA"/>
</dbReference>
<proteinExistence type="predicted"/>
<evidence type="ECO:0000313" key="6">
    <source>
        <dbReference type="Proteomes" id="UP001527202"/>
    </source>
</evidence>
<dbReference type="Pfam" id="PF00395">
    <property type="entry name" value="SLH"/>
    <property type="match status" value="3"/>
</dbReference>
<dbReference type="RefSeq" id="WP_042233823.1">
    <property type="nucleotide sequence ID" value="NZ_CP026520.1"/>
</dbReference>
<feature type="signal peptide" evidence="1">
    <location>
        <begin position="1"/>
        <end position="29"/>
    </location>
</feature>
<name>A0A410WQM2_9BACL</name>
<feature type="domain" description="SLH" evidence="2">
    <location>
        <begin position="1219"/>
        <end position="1289"/>
    </location>
</feature>
<dbReference type="Proteomes" id="UP001527202">
    <property type="component" value="Unassembled WGS sequence"/>
</dbReference>
<evidence type="ECO:0000256" key="1">
    <source>
        <dbReference type="SAM" id="SignalP"/>
    </source>
</evidence>
<keyword evidence="1" id="KW-0732">Signal</keyword>
<feature type="chain" id="PRO_5019245139" evidence="1">
    <location>
        <begin position="30"/>
        <end position="1289"/>
    </location>
</feature>
<evidence type="ECO:0000313" key="5">
    <source>
        <dbReference type="Proteomes" id="UP000288943"/>
    </source>
</evidence>
<dbReference type="InterPro" id="IPR001119">
    <property type="entry name" value="SLH_dom"/>
</dbReference>
<organism evidence="4 5">
    <name type="scientific">Paenibacillus chitinolyticus</name>
    <dbReference type="NCBI Taxonomy" id="79263"/>
    <lineage>
        <taxon>Bacteria</taxon>
        <taxon>Bacillati</taxon>
        <taxon>Bacillota</taxon>
        <taxon>Bacilli</taxon>
        <taxon>Bacillales</taxon>
        <taxon>Paenibacillaceae</taxon>
        <taxon>Paenibacillus</taxon>
    </lineage>
</organism>
<dbReference type="OrthoDB" id="1805600at2"/>